<dbReference type="InterPro" id="IPR035906">
    <property type="entry name" value="MetI-like_sf"/>
</dbReference>
<dbReference type="AlphaFoldDB" id="A0AAW5Q357"/>
<dbReference type="RefSeq" id="WP_063935632.1">
    <property type="nucleotide sequence ID" value="NZ_JALXRO010000001.1"/>
</dbReference>
<dbReference type="PROSITE" id="PS50928">
    <property type="entry name" value="ABC_TM1"/>
    <property type="match status" value="1"/>
</dbReference>
<keyword evidence="3" id="KW-1003">Cell membrane</keyword>
<dbReference type="SUPFAM" id="SSF52540">
    <property type="entry name" value="P-loop containing nucleoside triphosphate hydrolases"/>
    <property type="match status" value="1"/>
</dbReference>
<dbReference type="InterPro" id="IPR003593">
    <property type="entry name" value="AAA+_ATPase"/>
</dbReference>
<dbReference type="GO" id="GO:0005886">
    <property type="term" value="C:plasma membrane"/>
    <property type="evidence" value="ECO:0007669"/>
    <property type="project" value="UniProtKB-SubCell"/>
</dbReference>
<evidence type="ECO:0000256" key="9">
    <source>
        <dbReference type="RuleBase" id="RU363032"/>
    </source>
</evidence>
<dbReference type="PANTHER" id="PTHR43386">
    <property type="entry name" value="OLIGOPEPTIDE TRANSPORT SYSTEM PERMEASE PROTEIN APPC"/>
    <property type="match status" value="1"/>
</dbReference>
<feature type="region of interest" description="Disordered" evidence="10">
    <location>
        <begin position="515"/>
        <end position="539"/>
    </location>
</feature>
<dbReference type="Proteomes" id="UP001206890">
    <property type="component" value="Unassembled WGS sequence"/>
</dbReference>
<evidence type="ECO:0000256" key="1">
    <source>
        <dbReference type="ARBA" id="ARBA00004651"/>
    </source>
</evidence>
<dbReference type="SMART" id="SM00382">
    <property type="entry name" value="AAA"/>
    <property type="match status" value="1"/>
</dbReference>
<dbReference type="PANTHER" id="PTHR43386:SF23">
    <property type="entry name" value="ABC TRANSPORTER"/>
    <property type="match status" value="1"/>
</dbReference>
<dbReference type="Gene3D" id="1.10.3720.10">
    <property type="entry name" value="MetI-like"/>
    <property type="match status" value="1"/>
</dbReference>
<evidence type="ECO:0000256" key="8">
    <source>
        <dbReference type="ARBA" id="ARBA00023136"/>
    </source>
</evidence>
<feature type="region of interest" description="Disordered" evidence="10">
    <location>
        <begin position="262"/>
        <end position="281"/>
    </location>
</feature>
<feature type="transmembrane region" description="Helical" evidence="9">
    <location>
        <begin position="71"/>
        <end position="97"/>
    </location>
</feature>
<comment type="subcellular location">
    <subcellularLocation>
        <location evidence="1 9">Cell membrane</location>
        <topology evidence="1 9">Multi-pass membrane protein</topology>
    </subcellularLocation>
</comment>
<dbReference type="InterPro" id="IPR003439">
    <property type="entry name" value="ABC_transporter-like_ATP-bd"/>
</dbReference>
<dbReference type="EMBL" id="JALXTC010000001">
    <property type="protein sequence ID" value="MCT2116277.1"/>
    <property type="molecule type" value="Genomic_DNA"/>
</dbReference>
<feature type="transmembrane region" description="Helical" evidence="9">
    <location>
        <begin position="12"/>
        <end position="29"/>
    </location>
</feature>
<evidence type="ECO:0000259" key="11">
    <source>
        <dbReference type="PROSITE" id="PS50893"/>
    </source>
</evidence>
<evidence type="ECO:0000256" key="3">
    <source>
        <dbReference type="ARBA" id="ARBA00022475"/>
    </source>
</evidence>
<gene>
    <name evidence="13" type="ORF">M3D93_00660</name>
</gene>
<feature type="transmembrane region" description="Helical" evidence="9">
    <location>
        <begin position="238"/>
        <end position="258"/>
    </location>
</feature>
<accession>A0AAW5Q357</accession>
<evidence type="ECO:0000256" key="5">
    <source>
        <dbReference type="ARBA" id="ARBA00022741"/>
    </source>
</evidence>
<protein>
    <submittedName>
        <fullName evidence="13">ATP-binding cassette domain-containing protein</fullName>
    </submittedName>
</protein>
<organism evidence="13 14">
    <name type="scientific">Dietzia cinnamea</name>
    <dbReference type="NCBI Taxonomy" id="321318"/>
    <lineage>
        <taxon>Bacteria</taxon>
        <taxon>Bacillati</taxon>
        <taxon>Actinomycetota</taxon>
        <taxon>Actinomycetes</taxon>
        <taxon>Mycobacteriales</taxon>
        <taxon>Dietziaceae</taxon>
        <taxon>Dietzia</taxon>
    </lineage>
</organism>
<dbReference type="GO" id="GO:0055085">
    <property type="term" value="P:transmembrane transport"/>
    <property type="evidence" value="ECO:0007669"/>
    <property type="project" value="InterPro"/>
</dbReference>
<name>A0AAW5Q357_9ACTN</name>
<keyword evidence="2 9" id="KW-0813">Transport</keyword>
<dbReference type="PROSITE" id="PS50893">
    <property type="entry name" value="ABC_TRANSPORTER_2"/>
    <property type="match status" value="1"/>
</dbReference>
<keyword evidence="4 9" id="KW-0812">Transmembrane</keyword>
<evidence type="ECO:0000256" key="4">
    <source>
        <dbReference type="ARBA" id="ARBA00022692"/>
    </source>
</evidence>
<dbReference type="InterPro" id="IPR027417">
    <property type="entry name" value="P-loop_NTPase"/>
</dbReference>
<dbReference type="Gene3D" id="3.40.50.300">
    <property type="entry name" value="P-loop containing nucleotide triphosphate hydrolases"/>
    <property type="match status" value="1"/>
</dbReference>
<comment type="similarity">
    <text evidence="9">Belongs to the binding-protein-dependent transport system permease family.</text>
</comment>
<feature type="domain" description="ABC transporter" evidence="11">
    <location>
        <begin position="289"/>
        <end position="536"/>
    </location>
</feature>
<evidence type="ECO:0000256" key="7">
    <source>
        <dbReference type="ARBA" id="ARBA00022989"/>
    </source>
</evidence>
<evidence type="ECO:0000256" key="10">
    <source>
        <dbReference type="SAM" id="MobiDB-lite"/>
    </source>
</evidence>
<evidence type="ECO:0000256" key="2">
    <source>
        <dbReference type="ARBA" id="ARBA00022448"/>
    </source>
</evidence>
<dbReference type="InterPro" id="IPR017871">
    <property type="entry name" value="ABC_transporter-like_CS"/>
</dbReference>
<dbReference type="CDD" id="cd06261">
    <property type="entry name" value="TM_PBP2"/>
    <property type="match status" value="1"/>
</dbReference>
<dbReference type="Pfam" id="PF00528">
    <property type="entry name" value="BPD_transp_1"/>
    <property type="match status" value="1"/>
</dbReference>
<dbReference type="GO" id="GO:0016887">
    <property type="term" value="F:ATP hydrolysis activity"/>
    <property type="evidence" value="ECO:0007669"/>
    <property type="project" value="InterPro"/>
</dbReference>
<dbReference type="InterPro" id="IPR000515">
    <property type="entry name" value="MetI-like"/>
</dbReference>
<proteinExistence type="inferred from homology"/>
<comment type="caution">
    <text evidence="13">The sequence shown here is derived from an EMBL/GenBank/DDBJ whole genome shotgun (WGS) entry which is preliminary data.</text>
</comment>
<evidence type="ECO:0000313" key="14">
    <source>
        <dbReference type="Proteomes" id="UP001206890"/>
    </source>
</evidence>
<evidence type="ECO:0000259" key="12">
    <source>
        <dbReference type="PROSITE" id="PS50928"/>
    </source>
</evidence>
<keyword evidence="6 13" id="KW-0067">ATP-binding</keyword>
<dbReference type="GO" id="GO:0005524">
    <property type="term" value="F:ATP binding"/>
    <property type="evidence" value="ECO:0007669"/>
    <property type="project" value="UniProtKB-KW"/>
</dbReference>
<keyword evidence="5" id="KW-0547">Nucleotide-binding</keyword>
<evidence type="ECO:0000256" key="6">
    <source>
        <dbReference type="ARBA" id="ARBA00022840"/>
    </source>
</evidence>
<evidence type="ECO:0000313" key="13">
    <source>
        <dbReference type="EMBL" id="MCT2116277.1"/>
    </source>
</evidence>
<dbReference type="InterPro" id="IPR050366">
    <property type="entry name" value="BP-dependent_transpt_permease"/>
</dbReference>
<keyword evidence="7 9" id="KW-1133">Transmembrane helix</keyword>
<feature type="domain" description="ABC transmembrane type-1" evidence="12">
    <location>
        <begin position="69"/>
        <end position="259"/>
    </location>
</feature>
<reference evidence="13" key="1">
    <citation type="submission" date="2022-04" db="EMBL/GenBank/DDBJ databases">
        <title>Human microbiome associated bacterial genomes.</title>
        <authorList>
            <person name="Sandstrom S."/>
            <person name="Salamzade R."/>
            <person name="Kalan L.R."/>
        </authorList>
    </citation>
    <scope>NUCLEOTIDE SEQUENCE</scope>
    <source>
        <strain evidence="13">P3-SID1762</strain>
    </source>
</reference>
<dbReference type="SUPFAM" id="SSF161098">
    <property type="entry name" value="MetI-like"/>
    <property type="match status" value="1"/>
</dbReference>
<keyword evidence="8 9" id="KW-0472">Membrane</keyword>
<dbReference type="Pfam" id="PF00005">
    <property type="entry name" value="ABC_tran"/>
    <property type="match status" value="1"/>
</dbReference>
<sequence length="539" mass="53471">MREGPAARRAAGAAMLAAIVVFALLWPVLAPDAMTTSDYLAADLPPSTAHPMGTDALGRDLSVLVARALRVSLAVAAGSAVLAGLLGVVVGTAAAAGGRRVDAALMRVTDAVTAVPHLLATVVVVALFRGSLAAIVLALALTHWPGVARVVRAEAQKVMATGYVAASRAAGASPAQIARWHVVPAVAGQAGLAVVLMVPHAVWHESTLSFLGIGLSPERASLGTLVAMSQSGLLVGRWWPLVFPAAALVAVTAAVALLGSGRAGRGRAGRGAGPAGGDDDEAHTTRAALRVDGLTVVHGGGGADAGETAVDGVSLRVEPGRVVAIVGPSGAGKSSLLDACAGLVAPGSVVAGRIELGGSGVGGHSRGVTGHVPQTAADAFTPTRHIRGQLEESIAVAAARGSAGGTGSSSADVDALCRLVGVDPALADRYPHQLSGGQLRRMAIAVALGTWPSVLLADEPTAGLDPALALAVLRQLRRLADETGVAVLLATHDLVALEASGAADEVVSMQAGRLCPADPSQGNRAPADATAPAGELVTP</sequence>
<feature type="transmembrane region" description="Helical" evidence="9">
    <location>
        <begin position="118"/>
        <end position="141"/>
    </location>
</feature>
<dbReference type="PROSITE" id="PS00211">
    <property type="entry name" value="ABC_TRANSPORTER_1"/>
    <property type="match status" value="1"/>
</dbReference>